<dbReference type="RefSeq" id="WP_311626187.1">
    <property type="nucleotide sequence ID" value="NZ_JAVRFE010000040.1"/>
</dbReference>
<gene>
    <name evidence="1" type="ORF">RM550_26055</name>
</gene>
<name>A0ABU2TDX1_9ACTN</name>
<dbReference type="EMBL" id="JAVRFE010000040">
    <property type="protein sequence ID" value="MDT0459138.1"/>
    <property type="molecule type" value="Genomic_DNA"/>
</dbReference>
<evidence type="ECO:0000313" key="2">
    <source>
        <dbReference type="Proteomes" id="UP001180551"/>
    </source>
</evidence>
<protein>
    <submittedName>
        <fullName evidence="1">Uncharacterized protein</fullName>
    </submittedName>
</protein>
<reference evidence="1" key="1">
    <citation type="submission" date="2024-05" db="EMBL/GenBank/DDBJ databases">
        <title>30 novel species of actinomycetes from the DSMZ collection.</title>
        <authorList>
            <person name="Nouioui I."/>
        </authorList>
    </citation>
    <scope>NUCLEOTIDE SEQUENCE</scope>
    <source>
        <strain evidence="1">DSM 41527</strain>
    </source>
</reference>
<evidence type="ECO:0000313" key="1">
    <source>
        <dbReference type="EMBL" id="MDT0459138.1"/>
    </source>
</evidence>
<proteinExistence type="predicted"/>
<organism evidence="1 2">
    <name type="scientific">Streptomyces mooreae</name>
    <dbReference type="NCBI Taxonomy" id="3075523"/>
    <lineage>
        <taxon>Bacteria</taxon>
        <taxon>Bacillati</taxon>
        <taxon>Actinomycetota</taxon>
        <taxon>Actinomycetes</taxon>
        <taxon>Kitasatosporales</taxon>
        <taxon>Streptomycetaceae</taxon>
        <taxon>Streptomyces</taxon>
    </lineage>
</organism>
<dbReference type="Proteomes" id="UP001180551">
    <property type="component" value="Unassembled WGS sequence"/>
</dbReference>
<accession>A0ABU2TDX1</accession>
<comment type="caution">
    <text evidence="1">The sequence shown here is derived from an EMBL/GenBank/DDBJ whole genome shotgun (WGS) entry which is preliminary data.</text>
</comment>
<sequence length="186" mass="20288">MSEWGVALIAAGSAIAGSAVTGWFTRSAGLRQASAARVAGEEQAAAARHAGEKQAEAIVATVHQTLESQVRGQQLSIKRDAYVTFLQAAHALAEDRRRDRGALDEVLLAEAKRAYQVLWLEGTNAVTAHAQFFMRAVEGSLTDGSVGMDEIDRCLLDYVTVAQHHVQEPWTWMRRSRNSWIAGQNT</sequence>
<keyword evidence="2" id="KW-1185">Reference proteome</keyword>